<evidence type="ECO:0000313" key="2">
    <source>
        <dbReference type="EMBL" id="EFL43355.1"/>
    </source>
</evidence>
<dbReference type="EMBL" id="GG657758">
    <property type="protein sequence ID" value="EFL43355.1"/>
    <property type="molecule type" value="Genomic_DNA"/>
</dbReference>
<evidence type="ECO:0000256" key="1">
    <source>
        <dbReference type="SAM" id="MobiDB-lite"/>
    </source>
</evidence>
<dbReference type="AlphaFoldDB" id="D9XN06"/>
<sequence>MDVAGLLESASLLVPEDTATENDLTVLDIWDYLAHDEWEIALGLLEELGDARSLPLTFWEQLAEAAEQLRFERSAAWCHWRCSEIRNGVIRADLTLRPAAEARRTTPISGAGVLRPMWDIGHLSPTGDRAVSIAALWVEGTPTLQPGGQATVRLVPLTPSHWTHVQPGRRITMHEDRTVAGTAVVLEVHGPAAPARHGRPPSRGSHQEHPSQQDRATGRGSAHP</sequence>
<evidence type="ECO:0000313" key="3">
    <source>
        <dbReference type="Proteomes" id="UP000002968"/>
    </source>
</evidence>
<accession>D9XN06</accession>
<dbReference type="STRING" id="467200.SSRG_06159"/>
<keyword evidence="3" id="KW-1185">Reference proteome</keyword>
<dbReference type="RefSeq" id="WP_004936516.1">
    <property type="nucleotide sequence ID" value="NZ_GG657758.1"/>
</dbReference>
<dbReference type="eggNOG" id="ENOG5032R61">
    <property type="taxonomic scope" value="Bacteria"/>
</dbReference>
<feature type="region of interest" description="Disordered" evidence="1">
    <location>
        <begin position="192"/>
        <end position="224"/>
    </location>
</feature>
<gene>
    <name evidence="2" type="ORF">SSRG_06159</name>
</gene>
<organism evidence="2 3">
    <name type="scientific">Streptomyces griseoflavus Tu4000</name>
    <dbReference type="NCBI Taxonomy" id="467200"/>
    <lineage>
        <taxon>Bacteria</taxon>
        <taxon>Bacillati</taxon>
        <taxon>Actinomycetota</taxon>
        <taxon>Actinomycetes</taxon>
        <taxon>Kitasatosporales</taxon>
        <taxon>Streptomycetaceae</taxon>
        <taxon>Streptomyces</taxon>
    </lineage>
</organism>
<dbReference type="Proteomes" id="UP000002968">
    <property type="component" value="Unassembled WGS sequence"/>
</dbReference>
<name>D9XN06_9ACTN</name>
<protein>
    <submittedName>
        <fullName evidence="2">Uncharacterized protein</fullName>
    </submittedName>
</protein>
<dbReference type="HOGENOM" id="CLU_1407364_0_0_11"/>
<proteinExistence type="predicted"/>
<reference evidence="2" key="1">
    <citation type="submission" date="2009-02" db="EMBL/GenBank/DDBJ databases">
        <title>Annotation of Streptomyces griseoflavus strain Tu4000.</title>
        <authorList>
            <consortium name="The Broad Institute Genome Sequencing Platform"/>
            <consortium name="Broad Institute Microbial Sequencing Center"/>
            <person name="Fischbach M."/>
            <person name="Godfrey P."/>
            <person name="Ward D."/>
            <person name="Young S."/>
            <person name="Zeng Q."/>
            <person name="Koehrsen M."/>
            <person name="Alvarado L."/>
            <person name="Berlin A.M."/>
            <person name="Bochicchio J."/>
            <person name="Borenstein D."/>
            <person name="Chapman S.B."/>
            <person name="Chen Z."/>
            <person name="Engels R."/>
            <person name="Freedman E."/>
            <person name="Gellesch M."/>
            <person name="Goldberg J."/>
            <person name="Griggs A."/>
            <person name="Gujja S."/>
            <person name="Heilman E.R."/>
            <person name="Heiman D.I."/>
            <person name="Hepburn T.A."/>
            <person name="Howarth C."/>
            <person name="Jen D."/>
            <person name="Larson L."/>
            <person name="Lewis B."/>
            <person name="Mehta T."/>
            <person name="Park D."/>
            <person name="Pearson M."/>
            <person name="Richards J."/>
            <person name="Roberts A."/>
            <person name="Saif S."/>
            <person name="Shea T.D."/>
            <person name="Shenoy N."/>
            <person name="Sisk P."/>
            <person name="Stolte C."/>
            <person name="Sykes S.N."/>
            <person name="Thomson T."/>
            <person name="Walk T."/>
            <person name="White J."/>
            <person name="Yandava C."/>
            <person name="Straight P."/>
            <person name="Clardy J."/>
            <person name="Hung D."/>
            <person name="Kolter R."/>
            <person name="Mekalanos J."/>
            <person name="Walker S."/>
            <person name="Walsh C.T."/>
            <person name="Wieland-Brown L.C."/>
            <person name="Haas B."/>
            <person name="Nusbaum C."/>
            <person name="Birren B."/>
        </authorList>
    </citation>
    <scope>NUCLEOTIDE SEQUENCE [LARGE SCALE GENOMIC DNA]</scope>
    <source>
        <strain evidence="2">Tu4000</strain>
    </source>
</reference>